<dbReference type="AlphaFoldDB" id="A0A1Y1SIE6"/>
<organism evidence="1 2">
    <name type="scientific">Oceanococcus atlanticus</name>
    <dbReference type="NCBI Taxonomy" id="1317117"/>
    <lineage>
        <taxon>Bacteria</taxon>
        <taxon>Pseudomonadati</taxon>
        <taxon>Pseudomonadota</taxon>
        <taxon>Gammaproteobacteria</taxon>
        <taxon>Chromatiales</taxon>
        <taxon>Oceanococcaceae</taxon>
        <taxon>Oceanococcus</taxon>
    </lineage>
</organism>
<evidence type="ECO:0000313" key="2">
    <source>
        <dbReference type="Proteomes" id="UP000192342"/>
    </source>
</evidence>
<proteinExistence type="predicted"/>
<accession>A0A1Y1SIE6</accession>
<protein>
    <submittedName>
        <fullName evidence="1">Uncharacterized protein</fullName>
    </submittedName>
</protein>
<dbReference type="OrthoDB" id="7277848at2"/>
<keyword evidence="2" id="KW-1185">Reference proteome</keyword>
<sequence length="155" mass="17528">MLQFEFKILPSTTEESGARMKVHLFGDKFLSSVRSRSPNHAKHLSAMKAWGLDLAALRDPAAHRIPLYVPPGVVSAQEQVDEFQRLDALSGTPEEELGGKRRIEIIIEAQQVASFAPVFCVTSATENKVYSIPKQLLYDHRRYLHLARKLLEAFR</sequence>
<dbReference type="EMBL" id="AQQV01000001">
    <property type="protein sequence ID" value="ORE89452.1"/>
    <property type="molecule type" value="Genomic_DNA"/>
</dbReference>
<name>A0A1Y1SIE6_9GAMM</name>
<dbReference type="Proteomes" id="UP000192342">
    <property type="component" value="Unassembled WGS sequence"/>
</dbReference>
<evidence type="ECO:0000313" key="1">
    <source>
        <dbReference type="EMBL" id="ORE89452.1"/>
    </source>
</evidence>
<dbReference type="RefSeq" id="WP_083560567.1">
    <property type="nucleotide sequence ID" value="NZ_AQQV01000001.1"/>
</dbReference>
<gene>
    <name evidence="1" type="ORF">ATO7_06215</name>
</gene>
<reference evidence="1 2" key="1">
    <citation type="submission" date="2013-04" db="EMBL/GenBank/DDBJ databases">
        <title>Oceanococcus atlanticus 22II-S10r2 Genome Sequencing.</title>
        <authorList>
            <person name="Lai Q."/>
            <person name="Li G."/>
            <person name="Shao Z."/>
        </authorList>
    </citation>
    <scope>NUCLEOTIDE SEQUENCE [LARGE SCALE GENOMIC DNA]</scope>
    <source>
        <strain evidence="1 2">22II-S10r2</strain>
    </source>
</reference>
<comment type="caution">
    <text evidence="1">The sequence shown here is derived from an EMBL/GenBank/DDBJ whole genome shotgun (WGS) entry which is preliminary data.</text>
</comment>